<dbReference type="InterPro" id="IPR011050">
    <property type="entry name" value="Pectin_lyase_fold/virulence"/>
</dbReference>
<proteinExistence type="predicted"/>
<feature type="chain" id="PRO_5036928669" evidence="1">
    <location>
        <begin position="23"/>
        <end position="858"/>
    </location>
</feature>
<dbReference type="InterPro" id="IPR039448">
    <property type="entry name" value="Beta_helix"/>
</dbReference>
<dbReference type="AlphaFoldDB" id="A0A934RQ40"/>
<keyword evidence="1" id="KW-0732">Signal</keyword>
<dbReference type="Proteomes" id="UP000604083">
    <property type="component" value="Unassembled WGS sequence"/>
</dbReference>
<feature type="signal peptide" evidence="1">
    <location>
        <begin position="1"/>
        <end position="22"/>
    </location>
</feature>
<dbReference type="PROSITE" id="PS50202">
    <property type="entry name" value="MSP"/>
    <property type="match status" value="1"/>
</dbReference>
<gene>
    <name evidence="3" type="ORF">JIN78_03085</name>
</gene>
<evidence type="ECO:0000256" key="1">
    <source>
        <dbReference type="SAM" id="SignalP"/>
    </source>
</evidence>
<dbReference type="SUPFAM" id="SSF51126">
    <property type="entry name" value="Pectin lyase-like"/>
    <property type="match status" value="2"/>
</dbReference>
<evidence type="ECO:0000313" key="3">
    <source>
        <dbReference type="EMBL" id="MBK1833034.1"/>
    </source>
</evidence>
<dbReference type="Pfam" id="PF13229">
    <property type="entry name" value="Beta_helix"/>
    <property type="match status" value="1"/>
</dbReference>
<organism evidence="3 4">
    <name type="scientific">Roseibacillus ishigakijimensis</name>
    <dbReference type="NCBI Taxonomy" id="454146"/>
    <lineage>
        <taxon>Bacteria</taxon>
        <taxon>Pseudomonadati</taxon>
        <taxon>Verrucomicrobiota</taxon>
        <taxon>Verrucomicrobiia</taxon>
        <taxon>Verrucomicrobiales</taxon>
        <taxon>Verrucomicrobiaceae</taxon>
        <taxon>Roseibacillus</taxon>
    </lineage>
</organism>
<sequence>MAAQQRLLLFFFLGLLSQPLSALTATVTTAEDQFDFPSGPEVSLREAIRDVGSTGGTVCFSPHLSGATIQVEDSGLSLGSSGGQIVFDGASTNGLPPRIQASEIFAGSSLFSASNRELRFNDLIIDGNQTLSTGINLVGEKLNLIRVEIENFTSIGASIRDGEANFLGCYFHHNAEGCRMNNSAGEIDRCLFAFHSTRSAYIGQLVESHLLRIRNCTFAENRVFGTQGTLALEGENSSSAIIHCSFVDNHGAGYSGPAGILFQGNLFARNSAEGSTGPPTSIVETGIWGATSAGYNLCDDTPASFDHETDQTGPTGVAVSRLGNYGGELMCCFPYQNSRAIEGGIPDRGFPLLTTDIRGFPRKVAANSNGLTNIIDIGAVETNPDGTIEVTNDFPTGAGSFRDAVLAATDETNHIVLKTPITDRTISLLSTVTFSGERNYNIDGSGGNYRLIMNDADEDMIAIGDGLTNGTTVSFDSIEFSGYEANSEIPNRGVMAVDPLCGLSLHQCDITDNTAAVHGVIECQGDLFLNETLFENNNQTSTVGDFGIGGAAIRASSSRITAWNSSFIGNTATVTNMRGGAIRMDSLSRASFRRCTFARNEVRHGGSAIYAEDSAFGSITLELDQCTFAQNEAVDGAVTFEDRMRVHVSGCLFAENRNGSELITRPERRDFHAMEPESVILTTGYPNWTDAPAVFQDFAGPDQRGRILKVAPPYESGGKVPVVRLLEDSEPAITELDQQAGIPVLRDALNRVAFESLFVPNFGSLTYIQPGAVQERVPFADLFEIRSVGDPDNNQIPLSFRGRSGIQWRVETTTDLSFGFTPTDLVVSPNSVITNSVQVPIPTPNPDRFFIRFAEERD</sequence>
<comment type="caution">
    <text evidence="3">The sequence shown here is derived from an EMBL/GenBank/DDBJ whole genome shotgun (WGS) entry which is preliminary data.</text>
</comment>
<reference evidence="3" key="1">
    <citation type="submission" date="2021-01" db="EMBL/GenBank/DDBJ databases">
        <title>Modified the classification status of verrucomicrobia.</title>
        <authorList>
            <person name="Feng X."/>
        </authorList>
    </citation>
    <scope>NUCLEOTIDE SEQUENCE</scope>
    <source>
        <strain evidence="3">KCTC 12986</strain>
    </source>
</reference>
<feature type="domain" description="MSP" evidence="2">
    <location>
        <begin position="765"/>
        <end position="858"/>
    </location>
</feature>
<name>A0A934RQ40_9BACT</name>
<keyword evidence="4" id="KW-1185">Reference proteome</keyword>
<protein>
    <submittedName>
        <fullName evidence="3">Right-handed parallel beta-helix repeat-containing protein</fullName>
    </submittedName>
</protein>
<dbReference type="InterPro" id="IPR000535">
    <property type="entry name" value="MSP_dom"/>
</dbReference>
<dbReference type="PANTHER" id="PTHR11319:SF35">
    <property type="entry name" value="OUTER MEMBRANE PROTEIN PMPC-RELATED"/>
    <property type="match status" value="1"/>
</dbReference>
<dbReference type="EMBL" id="JAENIO010000005">
    <property type="protein sequence ID" value="MBK1833034.1"/>
    <property type="molecule type" value="Genomic_DNA"/>
</dbReference>
<dbReference type="PANTHER" id="PTHR11319">
    <property type="entry name" value="G PROTEIN-COUPLED RECEPTOR-RELATED"/>
    <property type="match status" value="1"/>
</dbReference>
<accession>A0A934RQ40</accession>
<evidence type="ECO:0000313" key="4">
    <source>
        <dbReference type="Proteomes" id="UP000604083"/>
    </source>
</evidence>
<evidence type="ECO:0000259" key="2">
    <source>
        <dbReference type="PROSITE" id="PS50202"/>
    </source>
</evidence>
<dbReference type="RefSeq" id="WP_200390466.1">
    <property type="nucleotide sequence ID" value="NZ_JAENIO010000005.1"/>
</dbReference>